<keyword evidence="2 7" id="KW-0673">Quorum sensing</keyword>
<dbReference type="InterPro" id="IPR016181">
    <property type="entry name" value="Acyl_CoA_acyltransferase"/>
</dbReference>
<reference evidence="8 9" key="1">
    <citation type="submission" date="2014-03" db="EMBL/GenBank/DDBJ databases">
        <title>Bradyrhizobium valentinum sp. nov., isolated from effective nodules of Lupinus mariae-josephae, a lupine endemic of basic-lime soils in Eastern Spain.</title>
        <authorList>
            <person name="Duran D."/>
            <person name="Rey L."/>
            <person name="Navarro A."/>
            <person name="Busquets A."/>
            <person name="Imperial J."/>
            <person name="Ruiz-Argueso T."/>
        </authorList>
    </citation>
    <scope>NUCLEOTIDE SEQUENCE [LARGE SCALE GENOMIC DNA]</scope>
    <source>
        <strain evidence="8 9">PAC68</strain>
    </source>
</reference>
<dbReference type="RefSeq" id="WP_057836687.1">
    <property type="nucleotide sequence ID" value="NZ_LLXZ01000113.1"/>
</dbReference>
<evidence type="ECO:0000256" key="6">
    <source>
        <dbReference type="ARBA" id="ARBA00048576"/>
    </source>
</evidence>
<keyword evidence="3" id="KW-0808">Transferase</keyword>
<evidence type="ECO:0000256" key="2">
    <source>
        <dbReference type="ARBA" id="ARBA00022654"/>
    </source>
</evidence>
<dbReference type="OrthoDB" id="6169313at2"/>
<evidence type="ECO:0000313" key="9">
    <source>
        <dbReference type="Proteomes" id="UP000050863"/>
    </source>
</evidence>
<dbReference type="Proteomes" id="UP000050863">
    <property type="component" value="Unassembled WGS sequence"/>
</dbReference>
<evidence type="ECO:0000256" key="5">
    <source>
        <dbReference type="ARBA" id="ARBA00022929"/>
    </source>
</evidence>
<dbReference type="PRINTS" id="PR01549">
    <property type="entry name" value="AUTOINDCRSYN"/>
</dbReference>
<sequence length="212" mass="23283">MHALGLHAPQFGRHRELLAAMYRLRRRVFKDRLDWSVSVSGEFELDVYDTLGPTYLILMSDGGEPVGSVRLLPTIGPTMLADTFPVLLGGTLAPHDERILESSRFCVDTRLIAEQAPNSLNRATLILFSAMIEAARGASAESIVTVTDTRMERILRRAGWPLRRIAAPQQVGSTMAVAGFLDTSEQALHRMYERADISGPVLLSPDLLNAAA</sequence>
<organism evidence="8 9">
    <name type="scientific">Bradyrhizobium jicamae</name>
    <dbReference type="NCBI Taxonomy" id="280332"/>
    <lineage>
        <taxon>Bacteria</taxon>
        <taxon>Pseudomonadati</taxon>
        <taxon>Pseudomonadota</taxon>
        <taxon>Alphaproteobacteria</taxon>
        <taxon>Hyphomicrobiales</taxon>
        <taxon>Nitrobacteraceae</taxon>
        <taxon>Bradyrhizobium</taxon>
    </lineage>
</organism>
<keyword evidence="5 7" id="KW-0071">Autoinducer synthesis</keyword>
<dbReference type="PROSITE" id="PS51187">
    <property type="entry name" value="AUTOINDUCER_SYNTH_2"/>
    <property type="match status" value="1"/>
</dbReference>
<protein>
    <recommendedName>
        <fullName evidence="1">acyl-homoserine-lactone synthase</fullName>
        <ecNumber evidence="1">2.3.1.184</ecNumber>
    </recommendedName>
</protein>
<dbReference type="GO" id="GO:0007165">
    <property type="term" value="P:signal transduction"/>
    <property type="evidence" value="ECO:0007669"/>
    <property type="project" value="TreeGrafter"/>
</dbReference>
<dbReference type="STRING" id="280332.CQ12_16565"/>
<dbReference type="EC" id="2.3.1.184" evidence="1"/>
<dbReference type="SUPFAM" id="SSF55729">
    <property type="entry name" value="Acyl-CoA N-acyltransferases (Nat)"/>
    <property type="match status" value="1"/>
</dbReference>
<dbReference type="PROSITE" id="PS00949">
    <property type="entry name" value="AUTOINDUCER_SYNTH_1"/>
    <property type="match status" value="1"/>
</dbReference>
<evidence type="ECO:0000256" key="7">
    <source>
        <dbReference type="PROSITE-ProRule" id="PRU00533"/>
    </source>
</evidence>
<accession>A0A0R3LFW7</accession>
<dbReference type="GO" id="GO:0061579">
    <property type="term" value="F:N-acyl homoserine lactone synthase activity"/>
    <property type="evidence" value="ECO:0007669"/>
    <property type="project" value="UniProtKB-EC"/>
</dbReference>
<dbReference type="PANTHER" id="PTHR39322:SF1">
    <property type="entry name" value="ISOVALERYL-HOMOSERINE LACTONE SYNTHASE"/>
    <property type="match status" value="1"/>
</dbReference>
<dbReference type="AlphaFoldDB" id="A0A0R3LFW7"/>
<dbReference type="InterPro" id="IPR018311">
    <property type="entry name" value="Autoind_synth_CS"/>
</dbReference>
<dbReference type="EMBL" id="LLXZ01000113">
    <property type="protein sequence ID" value="KRR06443.1"/>
    <property type="molecule type" value="Genomic_DNA"/>
</dbReference>
<dbReference type="PANTHER" id="PTHR39322">
    <property type="entry name" value="ACYL-HOMOSERINE-LACTONE SYNTHASE"/>
    <property type="match status" value="1"/>
</dbReference>
<comment type="similarity">
    <text evidence="7">Belongs to the autoinducer synthase family.</text>
</comment>
<proteinExistence type="inferred from homology"/>
<keyword evidence="4" id="KW-0949">S-adenosyl-L-methionine</keyword>
<dbReference type="InterPro" id="IPR001690">
    <property type="entry name" value="Autoind_synthase"/>
</dbReference>
<dbReference type="Pfam" id="PF00765">
    <property type="entry name" value="Autoind_synth"/>
    <property type="match status" value="1"/>
</dbReference>
<comment type="catalytic activity">
    <reaction evidence="6">
        <text>a fatty acyl-[ACP] + S-adenosyl-L-methionine = an N-acyl-L-homoserine lactone + S-methyl-5'-thioadenosine + holo-[ACP] + H(+)</text>
        <dbReference type="Rhea" id="RHEA:10096"/>
        <dbReference type="Rhea" id="RHEA-COMP:9685"/>
        <dbReference type="Rhea" id="RHEA-COMP:14125"/>
        <dbReference type="ChEBI" id="CHEBI:15378"/>
        <dbReference type="ChEBI" id="CHEBI:17509"/>
        <dbReference type="ChEBI" id="CHEBI:55474"/>
        <dbReference type="ChEBI" id="CHEBI:59789"/>
        <dbReference type="ChEBI" id="CHEBI:64479"/>
        <dbReference type="ChEBI" id="CHEBI:138651"/>
        <dbReference type="EC" id="2.3.1.184"/>
    </reaction>
</comment>
<keyword evidence="9" id="KW-1185">Reference proteome</keyword>
<evidence type="ECO:0000256" key="1">
    <source>
        <dbReference type="ARBA" id="ARBA00012340"/>
    </source>
</evidence>
<comment type="caution">
    <text evidence="8">The sequence shown here is derived from an EMBL/GenBank/DDBJ whole genome shotgun (WGS) entry which is preliminary data.</text>
</comment>
<name>A0A0R3LFW7_9BRAD</name>
<dbReference type="Gene3D" id="3.40.630.30">
    <property type="match status" value="1"/>
</dbReference>
<evidence type="ECO:0000313" key="8">
    <source>
        <dbReference type="EMBL" id="KRR06443.1"/>
    </source>
</evidence>
<evidence type="ECO:0000256" key="3">
    <source>
        <dbReference type="ARBA" id="ARBA00022679"/>
    </source>
</evidence>
<gene>
    <name evidence="8" type="ORF">CQ12_16565</name>
</gene>
<evidence type="ECO:0000256" key="4">
    <source>
        <dbReference type="ARBA" id="ARBA00022691"/>
    </source>
</evidence>
<dbReference type="GO" id="GO:0009372">
    <property type="term" value="P:quorum sensing"/>
    <property type="evidence" value="ECO:0007669"/>
    <property type="project" value="UniProtKB-UniRule"/>
</dbReference>